<dbReference type="InterPro" id="IPR019656">
    <property type="entry name" value="Uncharacterised_Ycf34"/>
</dbReference>
<proteinExistence type="predicted"/>
<dbReference type="EMBL" id="AY673996">
    <property type="protein sequence ID" value="AAT79748.1"/>
    <property type="molecule type" value="Genomic_DNA"/>
</dbReference>
<keyword evidence="1" id="KW-0934">Plastid</keyword>
<dbReference type="Pfam" id="PF10718">
    <property type="entry name" value="Ycf34"/>
    <property type="match status" value="1"/>
</dbReference>
<protein>
    <submittedName>
        <fullName evidence="1">Conserved hypothetical plastid protein</fullName>
    </submittedName>
</protein>
<reference evidence="1" key="1">
    <citation type="journal article" date="2004" name="J. Mol. Evol.">
        <title>Comparative analysis of the complete plastid genome sequence of the red alga Gracilaria tenuistipitata var. liui provides insights into the evolution of rhodoplasts and their relationship to other plastids.</title>
        <authorList>
            <person name="Hagopian J."/>
            <person name="Reis M."/>
            <person name="Kitajima J."/>
            <person name="Bhattacharya D."/>
            <person name="Oliveira M."/>
        </authorList>
    </citation>
    <scope>NUCLEOTIDE SEQUENCE [LARGE SCALE GENOMIC DNA]</scope>
</reference>
<dbReference type="AlphaFoldDB" id="Q6B8N7"/>
<organism evidence="1">
    <name type="scientific">Gracilaria tenuistipitata var. liui</name>
    <name type="common">Red alga</name>
    <dbReference type="NCBI Taxonomy" id="285951"/>
    <lineage>
        <taxon>Eukaryota</taxon>
        <taxon>Rhodophyta</taxon>
        <taxon>Florideophyceae</taxon>
        <taxon>Rhodymeniophycidae</taxon>
        <taxon>Gracilariales</taxon>
        <taxon>Gracilariaceae</taxon>
        <taxon>Gracilaria</taxon>
        <taxon>Gracilaria tenuistipitata</taxon>
    </lineage>
</organism>
<geneLocation type="chloroplast" evidence="1"/>
<keyword evidence="1" id="KW-0150">Chloroplast</keyword>
<evidence type="ECO:0000313" key="1">
    <source>
        <dbReference type="EMBL" id="AAT79748.1"/>
    </source>
</evidence>
<name>Q6B8N7_GRATL</name>
<gene>
    <name evidence="1" type="primary">ycf34</name>
    <name evidence="1" type="ordered locus">Grc000167</name>
</gene>
<dbReference type="GeneID" id="2944098"/>
<accession>Q6B8N7</accession>
<sequence length="76" mass="9234">MCICVNCRHVQDCMTYYMIQKQHDLIYNNKKVTDNFFVPKETLINININYTNLHTYFDWDLVECLSFTEKPGYWIV</sequence>
<dbReference type="RefSeq" id="YP_063673.1">
    <property type="nucleotide sequence ID" value="NC_006137.1"/>
</dbReference>